<feature type="transmembrane region" description="Helical" evidence="1">
    <location>
        <begin position="20"/>
        <end position="40"/>
    </location>
</feature>
<comment type="caution">
    <text evidence="2">The sequence shown here is derived from an EMBL/GenBank/DDBJ whole genome shotgun (WGS) entry which is preliminary data.</text>
</comment>
<proteinExistence type="predicted"/>
<keyword evidence="1" id="KW-0472">Membrane</keyword>
<dbReference type="InterPro" id="IPR055943">
    <property type="entry name" value="DUF7521"/>
</dbReference>
<evidence type="ECO:0000313" key="3">
    <source>
        <dbReference type="Proteomes" id="UP000014065"/>
    </source>
</evidence>
<dbReference type="EMBL" id="AHJG01000003">
    <property type="protein sequence ID" value="EPA06860.1"/>
    <property type="molecule type" value="Genomic_DNA"/>
</dbReference>
<evidence type="ECO:0000313" key="2">
    <source>
        <dbReference type="EMBL" id="EPA06860.1"/>
    </source>
</evidence>
<dbReference type="AlphaFoldDB" id="S2E6P6"/>
<accession>S2E6P6</accession>
<dbReference type="Pfam" id="PF24365">
    <property type="entry name" value="DUF7521"/>
    <property type="match status" value="1"/>
</dbReference>
<dbReference type="Proteomes" id="UP000014065">
    <property type="component" value="Unassembled WGS sequence"/>
</dbReference>
<organism evidence="2 3">
    <name type="scientific">Candidatus Nitrosarchaeum limnium BG20</name>
    <dbReference type="NCBI Taxonomy" id="859192"/>
    <lineage>
        <taxon>Archaea</taxon>
        <taxon>Nitrososphaerota</taxon>
        <taxon>Nitrososphaeria</taxon>
        <taxon>Nitrosopumilales</taxon>
        <taxon>Nitrosopumilaceae</taxon>
        <taxon>Nitrosarchaeum</taxon>
    </lineage>
</organism>
<keyword evidence="3" id="KW-1185">Reference proteome</keyword>
<gene>
    <name evidence="2" type="ORF">BG20_I2402</name>
</gene>
<keyword evidence="1" id="KW-1133">Transmembrane helix</keyword>
<protein>
    <submittedName>
        <fullName evidence="2">Uncharacterized protein</fullName>
    </submittedName>
</protein>
<name>S2E6P6_9ARCH</name>
<sequence length="71" mass="7866">MVLVYLAIKAFKKTKYPPMALLAIGFSLIVIGDTIIGDYMEFLEQGIFGEVLTETIEILGFVVLILAVKRS</sequence>
<evidence type="ECO:0000256" key="1">
    <source>
        <dbReference type="SAM" id="Phobius"/>
    </source>
</evidence>
<feature type="transmembrane region" description="Helical" evidence="1">
    <location>
        <begin position="46"/>
        <end position="68"/>
    </location>
</feature>
<reference evidence="2 3" key="1">
    <citation type="journal article" date="2012" name="J. Bacteriol.">
        <title>Genome Sequence of "Candidatus Nitrosoarchaeum limnia" BG20, a Low-Salinity Ammonia-Oxidizing Archaeon from the San Francisco Bay Estuary.</title>
        <authorList>
            <person name="Mosier A.C."/>
            <person name="Allen E.E."/>
            <person name="Kim M."/>
            <person name="Ferriera S."/>
            <person name="Francis C.A."/>
        </authorList>
    </citation>
    <scope>NUCLEOTIDE SEQUENCE [LARGE SCALE GENOMIC DNA]</scope>
    <source>
        <strain evidence="2 3">BG20</strain>
    </source>
</reference>
<keyword evidence="1" id="KW-0812">Transmembrane</keyword>